<keyword evidence="1" id="KW-0489">Methyltransferase</keyword>
<evidence type="ECO:0000313" key="2">
    <source>
        <dbReference type="Proteomes" id="UP001523369"/>
    </source>
</evidence>
<reference evidence="1 2" key="1">
    <citation type="submission" date="2022-06" db="EMBL/GenBank/DDBJ databases">
        <title>New Species of the Genus Actinoplanes, ActinopZanes ferrugineus.</title>
        <authorList>
            <person name="Ding P."/>
        </authorList>
    </citation>
    <scope>NUCLEOTIDE SEQUENCE [LARGE SCALE GENOMIC DNA]</scope>
    <source>
        <strain evidence="1 2">TRM88003</strain>
    </source>
</reference>
<keyword evidence="2" id="KW-1185">Reference proteome</keyword>
<dbReference type="Proteomes" id="UP001523369">
    <property type="component" value="Unassembled WGS sequence"/>
</dbReference>
<organism evidence="1 2">
    <name type="scientific">Paractinoplanes aksuensis</name>
    <dbReference type="NCBI Taxonomy" id="2939490"/>
    <lineage>
        <taxon>Bacteria</taxon>
        <taxon>Bacillati</taxon>
        <taxon>Actinomycetota</taxon>
        <taxon>Actinomycetes</taxon>
        <taxon>Micromonosporales</taxon>
        <taxon>Micromonosporaceae</taxon>
        <taxon>Paractinoplanes</taxon>
    </lineage>
</organism>
<proteinExistence type="predicted"/>
<keyword evidence="1" id="KW-0808">Transferase</keyword>
<sequence length="260" mass="28394">MISVAEDVSRLDTNVPETARIWNYLLGGTDNFAADRAVGDQIMATLPQLADNARLSRAYLTRAVRFLVVEAGVRQFLDIGTGLPTADNTHQVAQAAAPDARVVYVDNDPLVLAHARELLTSTPEGATDYVHEDLRDPEAILRAAGRTLDLARPVALTLMGVLGHIESDDTARSILVRLLRDLPAGSYLAMYDGADTDPATLEATRIWNVSANPKYHLRSPERIAHLFEGLELIHPGVVPVTRWRSDGPEISQYCAVGRKP</sequence>
<comment type="caution">
    <text evidence="1">The sequence shown here is derived from an EMBL/GenBank/DDBJ whole genome shotgun (WGS) entry which is preliminary data.</text>
</comment>
<protein>
    <submittedName>
        <fullName evidence="1">SAM-dependent methyltransferase</fullName>
    </submittedName>
</protein>
<dbReference type="RefSeq" id="WP_253236482.1">
    <property type="nucleotide sequence ID" value="NZ_JAMYJR010000003.1"/>
</dbReference>
<dbReference type="InterPro" id="IPR006764">
    <property type="entry name" value="SAM_dep_MeTrfase_SAV2177_type"/>
</dbReference>
<dbReference type="GO" id="GO:0008168">
    <property type="term" value="F:methyltransferase activity"/>
    <property type="evidence" value="ECO:0007669"/>
    <property type="project" value="UniProtKB-KW"/>
</dbReference>
<dbReference type="InterPro" id="IPR029063">
    <property type="entry name" value="SAM-dependent_MTases_sf"/>
</dbReference>
<gene>
    <name evidence="1" type="ORF">M1L60_07155</name>
</gene>
<dbReference type="Pfam" id="PF04672">
    <property type="entry name" value="Methyltransf_19"/>
    <property type="match status" value="1"/>
</dbReference>
<dbReference type="PIRSF" id="PIRSF017393">
    <property type="entry name" value="MTase_SAV2177"/>
    <property type="match status" value="1"/>
</dbReference>
<dbReference type="GO" id="GO:0032259">
    <property type="term" value="P:methylation"/>
    <property type="evidence" value="ECO:0007669"/>
    <property type="project" value="UniProtKB-KW"/>
</dbReference>
<dbReference type="Gene3D" id="3.40.50.150">
    <property type="entry name" value="Vaccinia Virus protein VP39"/>
    <property type="match status" value="1"/>
</dbReference>
<name>A0ABT1DHR9_9ACTN</name>
<accession>A0ABT1DHR9</accession>
<dbReference type="SUPFAM" id="SSF53335">
    <property type="entry name" value="S-adenosyl-L-methionine-dependent methyltransferases"/>
    <property type="match status" value="1"/>
</dbReference>
<evidence type="ECO:0000313" key="1">
    <source>
        <dbReference type="EMBL" id="MCO8270372.1"/>
    </source>
</evidence>
<dbReference type="EMBL" id="JAMYJR010000003">
    <property type="protein sequence ID" value="MCO8270372.1"/>
    <property type="molecule type" value="Genomic_DNA"/>
</dbReference>